<protein>
    <submittedName>
        <fullName evidence="6">Uncharacterized protein</fullName>
    </submittedName>
</protein>
<dbReference type="Proteomes" id="UP000823561">
    <property type="component" value="Chromosome 4"/>
</dbReference>
<evidence type="ECO:0000256" key="1">
    <source>
        <dbReference type="ARBA" id="ARBA00004613"/>
    </source>
</evidence>
<evidence type="ECO:0000313" key="7">
    <source>
        <dbReference type="Proteomes" id="UP000823561"/>
    </source>
</evidence>
<name>A0AAV6H8B7_9TELE</name>
<evidence type="ECO:0000256" key="2">
    <source>
        <dbReference type="ARBA" id="ARBA00007236"/>
    </source>
</evidence>
<proteinExistence type="inferred from homology"/>
<evidence type="ECO:0000256" key="3">
    <source>
        <dbReference type="ARBA" id="ARBA00022525"/>
    </source>
</evidence>
<evidence type="ECO:0000313" key="6">
    <source>
        <dbReference type="EMBL" id="KAG5282305.1"/>
    </source>
</evidence>
<reference evidence="6" key="1">
    <citation type="submission" date="2020-10" db="EMBL/GenBank/DDBJ databases">
        <title>Chromosome-scale genome assembly of the Allis shad, Alosa alosa.</title>
        <authorList>
            <person name="Margot Z."/>
            <person name="Christophe K."/>
            <person name="Cabau C."/>
            <person name="Louis A."/>
            <person name="Berthelot C."/>
            <person name="Parey E."/>
            <person name="Roest Crollius H."/>
            <person name="Montfort J."/>
            <person name="Robinson-Rechavi M."/>
            <person name="Bucao C."/>
            <person name="Bouchez O."/>
            <person name="Gislard M."/>
            <person name="Lluch J."/>
            <person name="Milhes M."/>
            <person name="Lampietro C."/>
            <person name="Lopez Roques C."/>
            <person name="Donnadieu C."/>
            <person name="Braasch I."/>
            <person name="Desvignes T."/>
            <person name="Postlethwait J."/>
            <person name="Bobe J."/>
            <person name="Guiguen Y."/>
        </authorList>
    </citation>
    <scope>NUCLEOTIDE SEQUENCE</scope>
    <source>
        <strain evidence="6">M-15738</strain>
        <tissue evidence="6">Blood</tissue>
    </source>
</reference>
<dbReference type="Gene3D" id="2.10.90.10">
    <property type="entry name" value="Cystine-knot cytokines"/>
    <property type="match status" value="1"/>
</dbReference>
<dbReference type="Pfam" id="PF06083">
    <property type="entry name" value="IL17"/>
    <property type="match status" value="1"/>
</dbReference>
<keyword evidence="3" id="KW-0964">Secreted</keyword>
<accession>A0AAV6H8B7</accession>
<evidence type="ECO:0000256" key="4">
    <source>
        <dbReference type="ARBA" id="ARBA00022729"/>
    </source>
</evidence>
<keyword evidence="7" id="KW-1185">Reference proteome</keyword>
<keyword evidence="4 5" id="KW-0732">Signal</keyword>
<dbReference type="EMBL" id="JADWDJ010000004">
    <property type="protein sequence ID" value="KAG5282305.1"/>
    <property type="molecule type" value="Genomic_DNA"/>
</dbReference>
<dbReference type="InterPro" id="IPR010345">
    <property type="entry name" value="IL-17_fam"/>
</dbReference>
<dbReference type="GO" id="GO:0005576">
    <property type="term" value="C:extracellular region"/>
    <property type="evidence" value="ECO:0007669"/>
    <property type="project" value="UniProtKB-SubCell"/>
</dbReference>
<dbReference type="SUPFAM" id="SSF57501">
    <property type="entry name" value="Cystine-knot cytokines"/>
    <property type="match status" value="1"/>
</dbReference>
<comment type="caution">
    <text evidence="6">The sequence shown here is derived from an EMBL/GenBank/DDBJ whole genome shotgun (WGS) entry which is preliminary data.</text>
</comment>
<dbReference type="AlphaFoldDB" id="A0AAV6H8B7"/>
<organism evidence="6 7">
    <name type="scientific">Alosa alosa</name>
    <name type="common">allis shad</name>
    <dbReference type="NCBI Taxonomy" id="278164"/>
    <lineage>
        <taxon>Eukaryota</taxon>
        <taxon>Metazoa</taxon>
        <taxon>Chordata</taxon>
        <taxon>Craniata</taxon>
        <taxon>Vertebrata</taxon>
        <taxon>Euteleostomi</taxon>
        <taxon>Actinopterygii</taxon>
        <taxon>Neopterygii</taxon>
        <taxon>Teleostei</taxon>
        <taxon>Clupei</taxon>
        <taxon>Clupeiformes</taxon>
        <taxon>Clupeoidei</taxon>
        <taxon>Clupeidae</taxon>
        <taxon>Alosa</taxon>
    </lineage>
</organism>
<evidence type="ECO:0000256" key="5">
    <source>
        <dbReference type="SAM" id="SignalP"/>
    </source>
</evidence>
<feature type="chain" id="PRO_5043574261" evidence="5">
    <location>
        <begin position="19"/>
        <end position="138"/>
    </location>
</feature>
<feature type="signal peptide" evidence="5">
    <location>
        <begin position="1"/>
        <end position="18"/>
    </location>
</feature>
<gene>
    <name evidence="6" type="ORF">AALO_G00054530</name>
</gene>
<dbReference type="GO" id="GO:0005125">
    <property type="term" value="F:cytokine activity"/>
    <property type="evidence" value="ECO:0007669"/>
    <property type="project" value="InterPro"/>
</dbReference>
<sequence>MQLFTLPISILLVGTCVSCPLPKNVTWPCFRCEENCSRRDIHNFQITINNSFKINEKYMKKSIATWVYDKKDENERRIPRIITHAICHPKCRGISSGMTVPIQQQVDVYYQTQCERRQFYKLEKYTEKINLGCTCVVK</sequence>
<comment type="similarity">
    <text evidence="2">Belongs to the IL-17 family.</text>
</comment>
<dbReference type="InterPro" id="IPR029034">
    <property type="entry name" value="Cystine-knot_cytokine"/>
</dbReference>
<comment type="subcellular location">
    <subcellularLocation>
        <location evidence="1">Secreted</location>
    </subcellularLocation>
</comment>